<keyword evidence="3" id="KW-1185">Reference proteome</keyword>
<organism evidence="2 3">
    <name type="scientific">Sphingobium olei</name>
    <dbReference type="NCBI Taxonomy" id="420955"/>
    <lineage>
        <taxon>Bacteria</taxon>
        <taxon>Pseudomonadati</taxon>
        <taxon>Pseudomonadota</taxon>
        <taxon>Alphaproteobacteria</taxon>
        <taxon>Sphingomonadales</taxon>
        <taxon>Sphingomonadaceae</taxon>
        <taxon>Sphingobium</taxon>
    </lineage>
</organism>
<proteinExistence type="predicted"/>
<evidence type="ECO:0000259" key="1">
    <source>
        <dbReference type="Pfam" id="PF06094"/>
    </source>
</evidence>
<feature type="domain" description="Gamma-glutamylcyclotransferase AIG2-like" evidence="1">
    <location>
        <begin position="6"/>
        <end position="127"/>
    </location>
</feature>
<name>A0ABW3P249_9SPHN</name>
<reference evidence="3" key="1">
    <citation type="journal article" date="2019" name="Int. J. Syst. Evol. Microbiol.">
        <title>The Global Catalogue of Microorganisms (GCM) 10K type strain sequencing project: providing services to taxonomists for standard genome sequencing and annotation.</title>
        <authorList>
            <consortium name="The Broad Institute Genomics Platform"/>
            <consortium name="The Broad Institute Genome Sequencing Center for Infectious Disease"/>
            <person name="Wu L."/>
            <person name="Ma J."/>
        </authorList>
    </citation>
    <scope>NUCLEOTIDE SEQUENCE [LARGE SCALE GENOMIC DNA]</scope>
    <source>
        <strain evidence="3">CCUG 54329</strain>
    </source>
</reference>
<gene>
    <name evidence="2" type="ORF">ACFQ24_09980</name>
</gene>
<dbReference type="Proteomes" id="UP001597203">
    <property type="component" value="Unassembled WGS sequence"/>
</dbReference>
<dbReference type="RefSeq" id="WP_380910828.1">
    <property type="nucleotide sequence ID" value="NZ_JBHTLS010000121.1"/>
</dbReference>
<dbReference type="Pfam" id="PF06094">
    <property type="entry name" value="GGACT"/>
    <property type="match status" value="1"/>
</dbReference>
<dbReference type="SUPFAM" id="SSF110857">
    <property type="entry name" value="Gamma-glutamyl cyclotransferase-like"/>
    <property type="match status" value="1"/>
</dbReference>
<dbReference type="CDD" id="cd06661">
    <property type="entry name" value="GGCT_like"/>
    <property type="match status" value="1"/>
</dbReference>
<dbReference type="InterPro" id="IPR036568">
    <property type="entry name" value="GGCT-like_sf"/>
</dbReference>
<dbReference type="EMBL" id="JBHTLS010000121">
    <property type="protein sequence ID" value="MFD1105193.1"/>
    <property type="molecule type" value="Genomic_DNA"/>
</dbReference>
<evidence type="ECO:0000313" key="3">
    <source>
        <dbReference type="Proteomes" id="UP001597203"/>
    </source>
</evidence>
<comment type="caution">
    <text evidence="2">The sequence shown here is derived from an EMBL/GenBank/DDBJ whole genome shotgun (WGS) entry which is preliminary data.</text>
</comment>
<dbReference type="Gene3D" id="3.10.490.10">
    <property type="entry name" value="Gamma-glutamyl cyclotransferase-like"/>
    <property type="match status" value="1"/>
</dbReference>
<evidence type="ECO:0000313" key="2">
    <source>
        <dbReference type="EMBL" id="MFD1105193.1"/>
    </source>
</evidence>
<dbReference type="InterPro" id="IPR013024">
    <property type="entry name" value="GGCT-like"/>
</dbReference>
<sequence length="135" mass="14631">MTDDLLFVYGTLRKGCPHSRALRLAAEAAYVGAASASGHLYRVADYPGFVPGSEGRVCGDLFRLARPHVTLAWLDEYEECAPHFPAPHEYRRQRLTVDGPHGGAEAWTYVYALPVGNLEPIDGGDFLACAPKDGG</sequence>
<protein>
    <submittedName>
        <fullName evidence="2">Gamma-glutamylcyclotransferase</fullName>
    </submittedName>
</protein>
<dbReference type="InterPro" id="IPR009288">
    <property type="entry name" value="AIG2-like_dom"/>
</dbReference>
<accession>A0ABW3P249</accession>